<dbReference type="PANTHER" id="PTHR43174:SF3">
    <property type="entry name" value="UDP-N-ACETYLGLUCOSAMINE 2-EPIMERASE"/>
    <property type="match status" value="1"/>
</dbReference>
<proteinExistence type="predicted"/>
<evidence type="ECO:0000313" key="3">
    <source>
        <dbReference type="Proteomes" id="UP000679220"/>
    </source>
</evidence>
<evidence type="ECO:0000313" key="2">
    <source>
        <dbReference type="EMBL" id="MBR8537387.1"/>
    </source>
</evidence>
<dbReference type="SUPFAM" id="SSF53756">
    <property type="entry name" value="UDP-Glycosyltransferase/glycogen phosphorylase"/>
    <property type="match status" value="1"/>
</dbReference>
<dbReference type="RefSeq" id="WP_212192411.1">
    <property type="nucleotide sequence ID" value="NZ_JAGTAR010000031.1"/>
</dbReference>
<dbReference type="GO" id="GO:0004553">
    <property type="term" value="F:hydrolase activity, hydrolyzing O-glycosyl compounds"/>
    <property type="evidence" value="ECO:0007669"/>
    <property type="project" value="InterPro"/>
</dbReference>
<dbReference type="InterPro" id="IPR029767">
    <property type="entry name" value="WecB-like"/>
</dbReference>
<keyword evidence="2" id="KW-0326">Glycosidase</keyword>
<keyword evidence="3" id="KW-1185">Reference proteome</keyword>
<accession>A0A941J0G2</accession>
<dbReference type="InterPro" id="IPR003331">
    <property type="entry name" value="UDP_GlcNAc_Epimerase_2_dom"/>
</dbReference>
<evidence type="ECO:0000259" key="1">
    <source>
        <dbReference type="Pfam" id="PF02350"/>
    </source>
</evidence>
<dbReference type="EC" id="3.2.1.183" evidence="2"/>
<sequence length="370" mass="41768">MKIGVLTSSRADFGVLYPLIKRLDDDPLFDVNIIAFGTHLSKMHGYTLSEIESYGFNVPHKITTCVDNETPSDIAFTLGDTTVKFSSFWKKNSFDLVFALGDRYEMYAAVSAASPFGIDIAHIHAGETTLGAIDNAYRHAISLMSKYHFVSTKEYFQRACEITKCEENVFNVGALSVDNLKKQRLYSIEEFKDRFEIDLDEPTILSTFHPETVAYDKNESFIQELLEAFDILREKFQVVITMPNSDTMGNMVRRYINEFAKGRSNVFVVESFGMIGYLSCMKHCSMMIGNTSSGFVEASFFPTRVINLGSRQDGRINTPNIVTIPIEKKIIIDSANSIMNKHFDSPCCIYGEGETSEKITQIIKNVYGLR</sequence>
<reference evidence="2" key="2">
    <citation type="submission" date="2021-04" db="EMBL/GenBank/DDBJ databases">
        <authorList>
            <person name="Zhang T."/>
            <person name="Zhang Y."/>
            <person name="Lu D."/>
            <person name="Zuo D."/>
            <person name="Du Z."/>
        </authorList>
    </citation>
    <scope>NUCLEOTIDE SEQUENCE</scope>
    <source>
        <strain evidence="2">JR1</strain>
    </source>
</reference>
<reference evidence="2" key="1">
    <citation type="journal article" date="2018" name="Int. J. Syst. Evol. Microbiol.">
        <title>Carboxylicivirga sediminis sp. nov., isolated from coastal sediment.</title>
        <authorList>
            <person name="Wang F.Q."/>
            <person name="Ren L.H."/>
            <person name="Zou R.J."/>
            <person name="Sun Y.Z."/>
            <person name="Liu X.J."/>
            <person name="Jiang F."/>
            <person name="Liu L.J."/>
        </authorList>
    </citation>
    <scope>NUCLEOTIDE SEQUENCE</scope>
    <source>
        <strain evidence="2">JR1</strain>
    </source>
</reference>
<dbReference type="GO" id="GO:0006047">
    <property type="term" value="P:UDP-N-acetylglucosamine metabolic process"/>
    <property type="evidence" value="ECO:0007669"/>
    <property type="project" value="InterPro"/>
</dbReference>
<dbReference type="Gene3D" id="3.40.50.2000">
    <property type="entry name" value="Glycogen Phosphorylase B"/>
    <property type="match status" value="2"/>
</dbReference>
<organism evidence="2 3">
    <name type="scientific">Carboxylicivirga sediminis</name>
    <dbReference type="NCBI Taxonomy" id="2006564"/>
    <lineage>
        <taxon>Bacteria</taxon>
        <taxon>Pseudomonadati</taxon>
        <taxon>Bacteroidota</taxon>
        <taxon>Bacteroidia</taxon>
        <taxon>Marinilabiliales</taxon>
        <taxon>Marinilabiliaceae</taxon>
        <taxon>Carboxylicivirga</taxon>
    </lineage>
</organism>
<dbReference type="InterPro" id="IPR020004">
    <property type="entry name" value="UDP-GlcNAc_Epase"/>
</dbReference>
<dbReference type="AlphaFoldDB" id="A0A941J0G2"/>
<dbReference type="Pfam" id="PF02350">
    <property type="entry name" value="Epimerase_2"/>
    <property type="match status" value="1"/>
</dbReference>
<protein>
    <submittedName>
        <fullName evidence="2">UDP-N-acetylglucosamine 2-epimerase (Hydrolyzing)</fullName>
        <ecNumber evidence="2">3.2.1.183</ecNumber>
    </submittedName>
</protein>
<dbReference type="PANTHER" id="PTHR43174">
    <property type="entry name" value="UDP-N-ACETYLGLUCOSAMINE 2-EPIMERASE"/>
    <property type="match status" value="1"/>
</dbReference>
<gene>
    <name evidence="2" type="primary">neuC</name>
    <name evidence="2" type="ORF">KDU71_17600</name>
</gene>
<dbReference type="Proteomes" id="UP000679220">
    <property type="component" value="Unassembled WGS sequence"/>
</dbReference>
<dbReference type="NCBIfam" id="TIGR03568">
    <property type="entry name" value="NeuC_NnaA"/>
    <property type="match status" value="1"/>
</dbReference>
<keyword evidence="2" id="KW-0378">Hydrolase</keyword>
<dbReference type="EMBL" id="JAGTAR010000031">
    <property type="protein sequence ID" value="MBR8537387.1"/>
    <property type="molecule type" value="Genomic_DNA"/>
</dbReference>
<feature type="domain" description="UDP-N-acetylglucosamine 2-epimerase" evidence="1">
    <location>
        <begin position="21"/>
        <end position="364"/>
    </location>
</feature>
<name>A0A941J0G2_9BACT</name>
<comment type="caution">
    <text evidence="2">The sequence shown here is derived from an EMBL/GenBank/DDBJ whole genome shotgun (WGS) entry which is preliminary data.</text>
</comment>